<comment type="caution">
    <text evidence="9">The sequence shown here is derived from an EMBL/GenBank/DDBJ whole genome shotgun (WGS) entry which is preliminary data.</text>
</comment>
<name>A0ABT9PKN5_9ACTO</name>
<feature type="domain" description="ABC3 transporter permease C-terminal" evidence="8">
    <location>
        <begin position="246"/>
        <end position="340"/>
    </location>
</feature>
<keyword evidence="3 7" id="KW-0812">Transmembrane</keyword>
<dbReference type="PANTHER" id="PTHR30572:SF4">
    <property type="entry name" value="ABC TRANSPORTER PERMEASE YTRF"/>
    <property type="match status" value="1"/>
</dbReference>
<comment type="similarity">
    <text evidence="6">Belongs to the ABC-4 integral membrane protein family.</text>
</comment>
<reference evidence="9 10" key="1">
    <citation type="submission" date="2023-07" db="EMBL/GenBank/DDBJ databases">
        <title>Sequencing the genomes of 1000 actinobacteria strains.</title>
        <authorList>
            <person name="Klenk H.-P."/>
        </authorList>
    </citation>
    <scope>NUCLEOTIDE SEQUENCE [LARGE SCALE GENOMIC DNA]</scope>
    <source>
        <strain evidence="9 10">DSM 19515</strain>
    </source>
</reference>
<accession>A0ABT9PKN5</accession>
<keyword evidence="4 7" id="KW-1133">Transmembrane helix</keyword>
<gene>
    <name evidence="9" type="ORF">J2S45_001967</name>
</gene>
<proteinExistence type="inferred from homology"/>
<sequence>MKLQRIFHLALLASRSQPVAAALIAFVVGMLCAGVLSTVGRSAAIEQRLLNEMESPPARVLTVRDKASQGFVNTQTMGAIVRLSAVESGVGVGLPRDVRNGRLAVDPIPIWEISDATTAADLVSGRYPNPGEAIVTSAALDRQRLAAPSGYLESAEGRQYPVVGVFEPKPGYERFVGGLVATDQSTFAEVQVLVRSIADAENAREEILGILGNPSTEAVTIDMPDGLDLHAQSLAGEVGQHNRTTLLIALGGGIVLISAVVLADVLLNRSDIGRRRALGISRADLTLLTILRTLIPAVGGAAIAALAVGAYFHHTHAPIPLTVTISVVILTLTATAASAFPPALWASRRDPVAVLRTP</sequence>
<evidence type="ECO:0000256" key="1">
    <source>
        <dbReference type="ARBA" id="ARBA00004651"/>
    </source>
</evidence>
<feature type="transmembrane region" description="Helical" evidence="7">
    <location>
        <begin position="246"/>
        <end position="267"/>
    </location>
</feature>
<evidence type="ECO:0000313" key="9">
    <source>
        <dbReference type="EMBL" id="MDP9833288.1"/>
    </source>
</evidence>
<protein>
    <submittedName>
        <fullName evidence="9">ABC transport system permease protein</fullName>
    </submittedName>
</protein>
<evidence type="ECO:0000313" key="10">
    <source>
        <dbReference type="Proteomes" id="UP001230145"/>
    </source>
</evidence>
<dbReference type="InterPro" id="IPR003838">
    <property type="entry name" value="ABC3_permease_C"/>
</dbReference>
<feature type="transmembrane region" description="Helical" evidence="7">
    <location>
        <begin position="319"/>
        <end position="340"/>
    </location>
</feature>
<organism evidence="9 10">
    <name type="scientific">Trueperella abortisuis</name>
    <dbReference type="NCBI Taxonomy" id="445930"/>
    <lineage>
        <taxon>Bacteria</taxon>
        <taxon>Bacillati</taxon>
        <taxon>Actinomycetota</taxon>
        <taxon>Actinomycetes</taxon>
        <taxon>Actinomycetales</taxon>
        <taxon>Actinomycetaceae</taxon>
        <taxon>Trueperella</taxon>
    </lineage>
</organism>
<keyword evidence="10" id="KW-1185">Reference proteome</keyword>
<evidence type="ECO:0000256" key="3">
    <source>
        <dbReference type="ARBA" id="ARBA00022692"/>
    </source>
</evidence>
<evidence type="ECO:0000256" key="2">
    <source>
        <dbReference type="ARBA" id="ARBA00022475"/>
    </source>
</evidence>
<evidence type="ECO:0000256" key="6">
    <source>
        <dbReference type="ARBA" id="ARBA00038076"/>
    </source>
</evidence>
<dbReference type="PANTHER" id="PTHR30572">
    <property type="entry name" value="MEMBRANE COMPONENT OF TRANSPORTER-RELATED"/>
    <property type="match status" value="1"/>
</dbReference>
<dbReference type="Proteomes" id="UP001230145">
    <property type="component" value="Unassembled WGS sequence"/>
</dbReference>
<evidence type="ECO:0000256" key="5">
    <source>
        <dbReference type="ARBA" id="ARBA00023136"/>
    </source>
</evidence>
<dbReference type="RefSeq" id="WP_307635287.1">
    <property type="nucleotide sequence ID" value="NZ_JAUSQL010000001.1"/>
</dbReference>
<dbReference type="Pfam" id="PF02687">
    <property type="entry name" value="FtsX"/>
    <property type="match status" value="1"/>
</dbReference>
<evidence type="ECO:0000256" key="7">
    <source>
        <dbReference type="SAM" id="Phobius"/>
    </source>
</evidence>
<feature type="transmembrane region" description="Helical" evidence="7">
    <location>
        <begin position="287"/>
        <end position="313"/>
    </location>
</feature>
<dbReference type="EMBL" id="JAUSQL010000001">
    <property type="protein sequence ID" value="MDP9833288.1"/>
    <property type="molecule type" value="Genomic_DNA"/>
</dbReference>
<keyword evidence="2" id="KW-1003">Cell membrane</keyword>
<evidence type="ECO:0000259" key="8">
    <source>
        <dbReference type="Pfam" id="PF02687"/>
    </source>
</evidence>
<evidence type="ECO:0000256" key="4">
    <source>
        <dbReference type="ARBA" id="ARBA00022989"/>
    </source>
</evidence>
<dbReference type="InterPro" id="IPR050250">
    <property type="entry name" value="Macrolide_Exporter_MacB"/>
</dbReference>
<comment type="subcellular location">
    <subcellularLocation>
        <location evidence="1">Cell membrane</location>
        <topology evidence="1">Multi-pass membrane protein</topology>
    </subcellularLocation>
</comment>
<keyword evidence="5 7" id="KW-0472">Membrane</keyword>